<reference evidence="1" key="1">
    <citation type="journal article" date="2020" name="Stud. Mycol.">
        <title>101 Dothideomycetes genomes: a test case for predicting lifestyles and emergence of pathogens.</title>
        <authorList>
            <person name="Haridas S."/>
            <person name="Albert R."/>
            <person name="Binder M."/>
            <person name="Bloem J."/>
            <person name="Labutti K."/>
            <person name="Salamov A."/>
            <person name="Andreopoulos B."/>
            <person name="Baker S."/>
            <person name="Barry K."/>
            <person name="Bills G."/>
            <person name="Bluhm B."/>
            <person name="Cannon C."/>
            <person name="Castanera R."/>
            <person name="Culley D."/>
            <person name="Daum C."/>
            <person name="Ezra D."/>
            <person name="Gonzalez J."/>
            <person name="Henrissat B."/>
            <person name="Kuo A."/>
            <person name="Liang C."/>
            <person name="Lipzen A."/>
            <person name="Lutzoni F."/>
            <person name="Magnuson J."/>
            <person name="Mondo S."/>
            <person name="Nolan M."/>
            <person name="Ohm R."/>
            <person name="Pangilinan J."/>
            <person name="Park H.-J."/>
            <person name="Ramirez L."/>
            <person name="Alfaro M."/>
            <person name="Sun H."/>
            <person name="Tritt A."/>
            <person name="Yoshinaga Y."/>
            <person name="Zwiers L.-H."/>
            <person name="Turgeon B."/>
            <person name="Goodwin S."/>
            <person name="Spatafora J."/>
            <person name="Crous P."/>
            <person name="Grigoriev I."/>
        </authorList>
    </citation>
    <scope>NUCLEOTIDE SEQUENCE</scope>
    <source>
        <strain evidence="1">CBS 119687</strain>
    </source>
</reference>
<sequence>MPLVMCNDRIMEVLQPRHTPLLKQHYPSTIMRSIEVPRRRYRCSRGPISPYSTLTGDHPQGLNLRGAAVLLYVPEAEAAPDSRDDAQVQGPHMTMALLMMSYPLIESTDKNGSTYVDLPKVEVTCEGDTMLPDAVDKPEVVRDAEREPSWDPVMHITWHAPMRTMKFSDKLLKYSMVLGELKITDVCVYMEQLMS</sequence>
<dbReference type="GeneID" id="54410670"/>
<evidence type="ECO:0000313" key="1">
    <source>
        <dbReference type="EMBL" id="KAF2131370.1"/>
    </source>
</evidence>
<dbReference type="EMBL" id="ML977502">
    <property type="protein sequence ID" value="KAF2131370.1"/>
    <property type="molecule type" value="Genomic_DNA"/>
</dbReference>
<dbReference type="AlphaFoldDB" id="A0A6A6AHU0"/>
<accession>A0A6A6AHU0</accession>
<protein>
    <submittedName>
        <fullName evidence="1">Uncharacterized protein</fullName>
    </submittedName>
</protein>
<keyword evidence="2" id="KW-1185">Reference proteome</keyword>
<evidence type="ECO:0000313" key="2">
    <source>
        <dbReference type="Proteomes" id="UP000799771"/>
    </source>
</evidence>
<organism evidence="1 2">
    <name type="scientific">Dothidotthia symphoricarpi CBS 119687</name>
    <dbReference type="NCBI Taxonomy" id="1392245"/>
    <lineage>
        <taxon>Eukaryota</taxon>
        <taxon>Fungi</taxon>
        <taxon>Dikarya</taxon>
        <taxon>Ascomycota</taxon>
        <taxon>Pezizomycotina</taxon>
        <taxon>Dothideomycetes</taxon>
        <taxon>Pleosporomycetidae</taxon>
        <taxon>Pleosporales</taxon>
        <taxon>Dothidotthiaceae</taxon>
        <taxon>Dothidotthia</taxon>
    </lineage>
</organism>
<dbReference type="RefSeq" id="XP_033525757.1">
    <property type="nucleotide sequence ID" value="XM_033670238.1"/>
</dbReference>
<name>A0A6A6AHU0_9PLEO</name>
<gene>
    <name evidence="1" type="ORF">P153DRAFT_383481</name>
</gene>
<proteinExistence type="predicted"/>
<dbReference type="Proteomes" id="UP000799771">
    <property type="component" value="Unassembled WGS sequence"/>
</dbReference>